<feature type="signal peptide" evidence="2">
    <location>
        <begin position="1"/>
        <end position="26"/>
    </location>
</feature>
<gene>
    <name evidence="3" type="ORF">EV675_5938</name>
</gene>
<dbReference type="Gene3D" id="3.40.190.150">
    <property type="entry name" value="Bordetella uptake gene, domain 1"/>
    <property type="match status" value="1"/>
</dbReference>
<dbReference type="Pfam" id="PF03401">
    <property type="entry name" value="TctC"/>
    <property type="match status" value="1"/>
</dbReference>
<accession>A0A4Q7N730</accession>
<dbReference type="OrthoDB" id="8682021at2"/>
<proteinExistence type="inferred from homology"/>
<name>A0A4Q7N730_9BURK</name>
<dbReference type="Gene3D" id="3.40.190.10">
    <property type="entry name" value="Periplasmic binding protein-like II"/>
    <property type="match status" value="1"/>
</dbReference>
<keyword evidence="4" id="KW-1185">Reference proteome</keyword>
<evidence type="ECO:0000256" key="2">
    <source>
        <dbReference type="SAM" id="SignalP"/>
    </source>
</evidence>
<dbReference type="SUPFAM" id="SSF53850">
    <property type="entry name" value="Periplasmic binding protein-like II"/>
    <property type="match status" value="1"/>
</dbReference>
<dbReference type="AlphaFoldDB" id="A0A4Q7N730"/>
<dbReference type="EMBL" id="SGXC01000004">
    <property type="protein sequence ID" value="RZS77210.1"/>
    <property type="molecule type" value="Genomic_DNA"/>
</dbReference>
<dbReference type="Proteomes" id="UP000292445">
    <property type="component" value="Unassembled WGS sequence"/>
</dbReference>
<keyword evidence="2" id="KW-0732">Signal</keyword>
<feature type="chain" id="PRO_5020465911" evidence="2">
    <location>
        <begin position="27"/>
        <end position="327"/>
    </location>
</feature>
<evidence type="ECO:0000313" key="4">
    <source>
        <dbReference type="Proteomes" id="UP000292445"/>
    </source>
</evidence>
<dbReference type="InterPro" id="IPR042100">
    <property type="entry name" value="Bug_dom1"/>
</dbReference>
<protein>
    <submittedName>
        <fullName evidence="3">Tripartite-type tricarboxylate transporter receptor subunit TctC</fullName>
    </submittedName>
</protein>
<sequence>MKRGIRQSAATVFAGMLAFAAGGAGAQSYPTQPIRLIVPYSTGGVTDITARLVAPYVSEALGQQLVIENRSGGASIPGSEAVARAEPDGYTLLLTSTALAANPVLFKKLPFDARKDLAPISLLATVPTVLVVPTALPARNLKEFIALAKSRPGGLDYGSAGYGSGNHLTTEVFKSAAGIDAQHIPYKGGGAVMADLVGGQVSFVFAVLPTAYPFITSGKLRALAVSGATRNPALPDVPTVAEAAGLPGFSIQEWIGIFAPAGTPRAIVDRVNAATVKALRNPELIGKLNGLGLEARGGPPEALRDYFTEESDRWVTLAKKVKLDKVE</sequence>
<comment type="similarity">
    <text evidence="1">Belongs to the UPF0065 (bug) family.</text>
</comment>
<dbReference type="PANTHER" id="PTHR42928">
    <property type="entry name" value="TRICARBOXYLATE-BINDING PROTEIN"/>
    <property type="match status" value="1"/>
</dbReference>
<dbReference type="InterPro" id="IPR005064">
    <property type="entry name" value="BUG"/>
</dbReference>
<keyword evidence="3" id="KW-0675">Receptor</keyword>
<dbReference type="RefSeq" id="WP_130362248.1">
    <property type="nucleotide sequence ID" value="NZ_SGXC01000004.1"/>
</dbReference>
<dbReference type="PANTHER" id="PTHR42928:SF5">
    <property type="entry name" value="BLR1237 PROTEIN"/>
    <property type="match status" value="1"/>
</dbReference>
<dbReference type="PIRSF" id="PIRSF017082">
    <property type="entry name" value="YflP"/>
    <property type="match status" value="1"/>
</dbReference>
<dbReference type="CDD" id="cd13578">
    <property type="entry name" value="PBP2_Bug27"/>
    <property type="match status" value="1"/>
</dbReference>
<comment type="caution">
    <text evidence="3">The sequence shown here is derived from an EMBL/GenBank/DDBJ whole genome shotgun (WGS) entry which is preliminary data.</text>
</comment>
<organism evidence="3 4">
    <name type="scientific">Pigmentiphaga kullae</name>
    <dbReference type="NCBI Taxonomy" id="151784"/>
    <lineage>
        <taxon>Bacteria</taxon>
        <taxon>Pseudomonadati</taxon>
        <taxon>Pseudomonadota</taxon>
        <taxon>Betaproteobacteria</taxon>
        <taxon>Burkholderiales</taxon>
        <taxon>Alcaligenaceae</taxon>
        <taxon>Pigmentiphaga</taxon>
    </lineage>
</organism>
<reference evidence="3 4" key="1">
    <citation type="submission" date="2019-02" db="EMBL/GenBank/DDBJ databases">
        <title>Genomic Encyclopedia of Type Strains, Phase IV (KMG-IV): sequencing the most valuable type-strain genomes for metagenomic binning, comparative biology and taxonomic classification.</title>
        <authorList>
            <person name="Goeker M."/>
        </authorList>
    </citation>
    <scope>NUCLEOTIDE SEQUENCE [LARGE SCALE GENOMIC DNA]</scope>
    <source>
        <strain evidence="3 4">K24</strain>
    </source>
</reference>
<evidence type="ECO:0000256" key="1">
    <source>
        <dbReference type="ARBA" id="ARBA00006987"/>
    </source>
</evidence>
<evidence type="ECO:0000313" key="3">
    <source>
        <dbReference type="EMBL" id="RZS77210.1"/>
    </source>
</evidence>